<dbReference type="PANTHER" id="PTHR46246:SF1">
    <property type="entry name" value="GUANOSINE-3',5'-BIS(DIPHOSPHATE) 3'-PYROPHOSPHOHYDROLASE MESH1"/>
    <property type="match status" value="1"/>
</dbReference>
<dbReference type="OrthoDB" id="9802385at2"/>
<dbReference type="EMBL" id="VKAC01000018">
    <property type="protein sequence ID" value="TXR51733.1"/>
    <property type="molecule type" value="Genomic_DNA"/>
</dbReference>
<dbReference type="InterPro" id="IPR052194">
    <property type="entry name" value="MESH1"/>
</dbReference>
<evidence type="ECO:0000313" key="1">
    <source>
        <dbReference type="EMBL" id="TXR51733.1"/>
    </source>
</evidence>
<reference evidence="1 2" key="1">
    <citation type="submission" date="2019-07" db="EMBL/GenBank/DDBJ databases">
        <title>Quadrisphaera sp. strain DD2A genome sequencing and assembly.</title>
        <authorList>
            <person name="Kim I."/>
        </authorList>
    </citation>
    <scope>NUCLEOTIDE SEQUENCE [LARGE SCALE GENOMIC DNA]</scope>
    <source>
        <strain evidence="1 2">DD2A</strain>
    </source>
</reference>
<dbReference type="SUPFAM" id="SSF109604">
    <property type="entry name" value="HD-domain/PDEase-like"/>
    <property type="match status" value="1"/>
</dbReference>
<dbReference type="AlphaFoldDB" id="A0A5C8Z3D5"/>
<dbReference type="RefSeq" id="WP_147928415.1">
    <property type="nucleotide sequence ID" value="NZ_VKAC01000018.1"/>
</dbReference>
<keyword evidence="2" id="KW-1185">Reference proteome</keyword>
<protein>
    <submittedName>
        <fullName evidence="1">HD domain-containing protein</fullName>
    </submittedName>
</protein>
<name>A0A5C8Z3D5_9ACTN</name>
<dbReference type="Proteomes" id="UP000321234">
    <property type="component" value="Unassembled WGS sequence"/>
</dbReference>
<dbReference type="PANTHER" id="PTHR46246">
    <property type="entry name" value="GUANOSINE-3',5'-BIS(DIPHOSPHATE) 3'-PYROPHOSPHOHYDROLASE MESH1"/>
    <property type="match status" value="1"/>
</dbReference>
<comment type="caution">
    <text evidence="1">The sequence shown here is derived from an EMBL/GenBank/DDBJ whole genome shotgun (WGS) entry which is preliminary data.</text>
</comment>
<dbReference type="GO" id="GO:0008893">
    <property type="term" value="F:guanosine-3',5'-bis(diphosphate) 3'-diphosphatase activity"/>
    <property type="evidence" value="ECO:0007669"/>
    <property type="project" value="TreeGrafter"/>
</dbReference>
<sequence>MTDLDARLGSALAELPLKEMEGALLAAALLRAAEPLDASGAVRRAVELAAYAHRDATRARRGPLPRDSYITHPLRGALRLHRWGVRDVDVLVAAVLHDVVEDAAPDLLDLVGLPVPADDDEGGAAQAAASALRDVVAPAFGARVAAVVEAVSNPPGPRPEDPEARRRAYRDHVLEAVRGDAAALLVKTSDLYDNAGSLHHHAGEHPEQVRRLAAKYAPLLRPVREELARVRPLPEDVLEELLTDLRGIEEGLEQLLSASSTSGPPR</sequence>
<dbReference type="Gene3D" id="1.10.3210.10">
    <property type="entry name" value="Hypothetical protein af1432"/>
    <property type="match status" value="1"/>
</dbReference>
<evidence type="ECO:0000313" key="2">
    <source>
        <dbReference type="Proteomes" id="UP000321234"/>
    </source>
</evidence>
<proteinExistence type="predicted"/>
<gene>
    <name evidence="1" type="ORF">FMM08_21585</name>
</gene>
<accession>A0A5C8Z3D5</accession>
<organism evidence="1 2">
    <name type="scientific">Quadrisphaera setariae</name>
    <dbReference type="NCBI Taxonomy" id="2593304"/>
    <lineage>
        <taxon>Bacteria</taxon>
        <taxon>Bacillati</taxon>
        <taxon>Actinomycetota</taxon>
        <taxon>Actinomycetes</taxon>
        <taxon>Kineosporiales</taxon>
        <taxon>Kineosporiaceae</taxon>
        <taxon>Quadrisphaera</taxon>
    </lineage>
</organism>